<organism evidence="2 3">
    <name type="scientific">Candidatus Scalindua rubra</name>
    <dbReference type="NCBI Taxonomy" id="1872076"/>
    <lineage>
        <taxon>Bacteria</taxon>
        <taxon>Pseudomonadati</taxon>
        <taxon>Planctomycetota</taxon>
        <taxon>Candidatus Brocadiia</taxon>
        <taxon>Candidatus Brocadiales</taxon>
        <taxon>Candidatus Scalinduaceae</taxon>
        <taxon>Candidatus Scalindua</taxon>
    </lineage>
</organism>
<proteinExistence type="predicted"/>
<feature type="coiled-coil region" evidence="1">
    <location>
        <begin position="55"/>
        <end position="104"/>
    </location>
</feature>
<evidence type="ECO:0000256" key="1">
    <source>
        <dbReference type="SAM" id="Coils"/>
    </source>
</evidence>
<name>A0A1E3XFD1_9BACT</name>
<reference evidence="2 3" key="1">
    <citation type="submission" date="2016-07" db="EMBL/GenBank/DDBJ databases">
        <title>Draft genome of Scalindua rubra, obtained from a brine-seawater interface in the Red Sea, sheds light on salt adaptation in anammox bacteria.</title>
        <authorList>
            <person name="Speth D.R."/>
            <person name="Lagkouvardos I."/>
            <person name="Wang Y."/>
            <person name="Qian P.-Y."/>
            <person name="Dutilh B.E."/>
            <person name="Jetten M.S."/>
        </authorList>
    </citation>
    <scope>NUCLEOTIDE SEQUENCE [LARGE SCALE GENOMIC DNA]</scope>
    <source>
        <strain evidence="2">BSI-1</strain>
    </source>
</reference>
<keyword evidence="1" id="KW-0175">Coiled coil</keyword>
<sequence length="144" mass="16538">MDDYRGVADDIVSMYQERKAFVKDLLAETKKDDAERTVEVAQMLKDFHNENEEIRAESRATVADLAKENKELIAEAQKEDKERASEAARMIADFAKENQDLRDETQGLVKDIAKENKDLIAGFKKESEERAAAWKEFLNIVTIR</sequence>
<comment type="caution">
    <text evidence="2">The sequence shown here is derived from an EMBL/GenBank/DDBJ whole genome shotgun (WGS) entry which is preliminary data.</text>
</comment>
<dbReference type="AlphaFoldDB" id="A0A1E3XFD1"/>
<accession>A0A1E3XFD1</accession>
<evidence type="ECO:0000313" key="3">
    <source>
        <dbReference type="Proteomes" id="UP000094056"/>
    </source>
</evidence>
<dbReference type="EMBL" id="MAYW01000009">
    <property type="protein sequence ID" value="ODS34299.1"/>
    <property type="molecule type" value="Genomic_DNA"/>
</dbReference>
<protein>
    <submittedName>
        <fullName evidence="2">Uncharacterized protein</fullName>
    </submittedName>
</protein>
<gene>
    <name evidence="2" type="ORF">SCARUB_00558</name>
</gene>
<evidence type="ECO:0000313" key="2">
    <source>
        <dbReference type="EMBL" id="ODS34299.1"/>
    </source>
</evidence>
<dbReference type="Proteomes" id="UP000094056">
    <property type="component" value="Unassembled WGS sequence"/>
</dbReference>